<evidence type="ECO:0000313" key="3">
    <source>
        <dbReference type="Proteomes" id="UP000002019"/>
    </source>
</evidence>
<dbReference type="AlphaFoldDB" id="B0VI60"/>
<dbReference type="Proteomes" id="UP000002019">
    <property type="component" value="Chromosome"/>
</dbReference>
<evidence type="ECO:0000313" key="2">
    <source>
        <dbReference type="EMBL" id="CAO81036.1"/>
    </source>
</evidence>
<feature type="compositionally biased region" description="Basic and acidic residues" evidence="1">
    <location>
        <begin position="9"/>
        <end position="20"/>
    </location>
</feature>
<dbReference type="KEGG" id="caci:CLOAM1174"/>
<sequence length="46" mass="5605">MQDNSQPIRENKVNREKELAKNERARPLPFFMQRIISYHVESFMLL</sequence>
<organism evidence="2 3">
    <name type="scientific">Cloacimonas acidaminovorans (strain Evry)</name>
    <dbReference type="NCBI Taxonomy" id="459349"/>
    <lineage>
        <taxon>Bacteria</taxon>
        <taxon>Pseudomonadati</taxon>
        <taxon>Candidatus Cloacimonadota</taxon>
        <taxon>Candidatus Cloacimonadia</taxon>
        <taxon>Candidatus Cloacimonadales</taxon>
        <taxon>Candidatus Cloacimonadaceae</taxon>
        <taxon>Candidatus Cloacimonas</taxon>
    </lineage>
</organism>
<accession>B0VI60</accession>
<reference evidence="2 3" key="1">
    <citation type="journal article" date="2008" name="J. Bacteriol.">
        <title>'Candidatus Cloacamonas acidaminovorans': genome sequence reconstruction provides a first glimpse of a new bacterial division.</title>
        <authorList>
            <person name="Pelletier E."/>
            <person name="Kreimeyer A."/>
            <person name="Bocs S."/>
            <person name="Rouy Z."/>
            <person name="Gyapay G."/>
            <person name="Chouari R."/>
            <person name="Riviere D."/>
            <person name="Ganesan A."/>
            <person name="Daegelen P."/>
            <person name="Sghir A."/>
            <person name="Cohen G.N."/>
            <person name="Medigue C."/>
            <person name="Weissenbach J."/>
            <person name="Le Paslier D."/>
        </authorList>
    </citation>
    <scope>NUCLEOTIDE SEQUENCE [LARGE SCALE GENOMIC DNA]</scope>
    <source>
        <strain evidence="3">Evry</strain>
    </source>
</reference>
<dbReference type="HOGENOM" id="CLU_3181842_0_0_0"/>
<proteinExistence type="predicted"/>
<feature type="region of interest" description="Disordered" evidence="1">
    <location>
        <begin position="1"/>
        <end position="20"/>
    </location>
</feature>
<dbReference type="EMBL" id="CU466930">
    <property type="protein sequence ID" value="CAO81036.1"/>
    <property type="molecule type" value="Genomic_DNA"/>
</dbReference>
<evidence type="ECO:0000256" key="1">
    <source>
        <dbReference type="SAM" id="MobiDB-lite"/>
    </source>
</evidence>
<keyword evidence="3" id="KW-1185">Reference proteome</keyword>
<protein>
    <submittedName>
        <fullName evidence="2">Uncharacterized protein</fullName>
    </submittedName>
</protein>
<dbReference type="STRING" id="459349.CLOAM1174"/>
<name>B0VI60_CLOAI</name>
<gene>
    <name evidence="2" type="ordered locus">CLOAM1174</name>
</gene>